<proteinExistence type="predicted"/>
<evidence type="ECO:0000259" key="2">
    <source>
        <dbReference type="Pfam" id="PF07859"/>
    </source>
</evidence>
<keyword evidence="4" id="KW-1185">Reference proteome</keyword>
<dbReference type="InterPro" id="IPR029058">
    <property type="entry name" value="AB_hydrolase_fold"/>
</dbReference>
<name>A0A178IFD4_9BACT</name>
<dbReference type="PANTHER" id="PTHR48081">
    <property type="entry name" value="AB HYDROLASE SUPERFAMILY PROTEIN C4A8.06C"/>
    <property type="match status" value="1"/>
</dbReference>
<keyword evidence="1" id="KW-0378">Hydrolase</keyword>
<evidence type="ECO:0000313" key="3">
    <source>
        <dbReference type="EMBL" id="OAM88724.1"/>
    </source>
</evidence>
<reference evidence="3 4" key="1">
    <citation type="submission" date="2016-01" db="EMBL/GenBank/DDBJ databases">
        <title>High potential of lignocellulose degradation of a new Verrucomicrobia species.</title>
        <authorList>
            <person name="Wang Y."/>
            <person name="Shi Y."/>
            <person name="Qiu Z."/>
            <person name="Liu S."/>
            <person name="Yang H."/>
        </authorList>
    </citation>
    <scope>NUCLEOTIDE SEQUENCE [LARGE SCALE GENOMIC DNA]</scope>
    <source>
        <strain evidence="3 4">TSB47</strain>
    </source>
</reference>
<dbReference type="InterPro" id="IPR013094">
    <property type="entry name" value="AB_hydrolase_3"/>
</dbReference>
<dbReference type="InterPro" id="IPR050300">
    <property type="entry name" value="GDXG_lipolytic_enzyme"/>
</dbReference>
<dbReference type="OrthoDB" id="9794725at2"/>
<protein>
    <recommendedName>
        <fullName evidence="2">Alpha/beta hydrolase fold-3 domain-containing protein</fullName>
    </recommendedName>
</protein>
<gene>
    <name evidence="3" type="ORF">AW736_15990</name>
</gene>
<accession>A0A178IFD4</accession>
<dbReference type="PANTHER" id="PTHR48081:SF6">
    <property type="entry name" value="PEPTIDASE S9 PROLYL OLIGOPEPTIDASE CATALYTIC DOMAIN-CONTAINING PROTEIN"/>
    <property type="match status" value="1"/>
</dbReference>
<organism evidence="3 4">
    <name type="scientific">Termitidicoccus mucosus</name>
    <dbReference type="NCBI Taxonomy" id="1184151"/>
    <lineage>
        <taxon>Bacteria</taxon>
        <taxon>Pseudomonadati</taxon>
        <taxon>Verrucomicrobiota</taxon>
        <taxon>Opitutia</taxon>
        <taxon>Opitutales</taxon>
        <taxon>Opitutaceae</taxon>
        <taxon>Termitidicoccus</taxon>
    </lineage>
</organism>
<evidence type="ECO:0000313" key="4">
    <source>
        <dbReference type="Proteomes" id="UP000078486"/>
    </source>
</evidence>
<evidence type="ECO:0000256" key="1">
    <source>
        <dbReference type="ARBA" id="ARBA00022801"/>
    </source>
</evidence>
<dbReference type="Pfam" id="PF07859">
    <property type="entry name" value="Abhydrolase_3"/>
    <property type="match status" value="1"/>
</dbReference>
<dbReference type="GO" id="GO:0016787">
    <property type="term" value="F:hydrolase activity"/>
    <property type="evidence" value="ECO:0007669"/>
    <property type="project" value="UniProtKB-KW"/>
</dbReference>
<comment type="caution">
    <text evidence="3">The sequence shown here is derived from an EMBL/GenBank/DDBJ whole genome shotgun (WGS) entry which is preliminary data.</text>
</comment>
<dbReference type="Proteomes" id="UP000078486">
    <property type="component" value="Unassembled WGS sequence"/>
</dbReference>
<dbReference type="AlphaFoldDB" id="A0A178IFD4"/>
<dbReference type="SUPFAM" id="SSF53474">
    <property type="entry name" value="alpha/beta-Hydrolases"/>
    <property type="match status" value="1"/>
</dbReference>
<feature type="domain" description="Alpha/beta hydrolase fold-3" evidence="2">
    <location>
        <begin position="102"/>
        <end position="292"/>
    </location>
</feature>
<dbReference type="Gene3D" id="3.40.50.1820">
    <property type="entry name" value="alpha/beta hydrolase"/>
    <property type="match status" value="1"/>
</dbReference>
<dbReference type="STRING" id="1184151.AW736_15990"/>
<dbReference type="EMBL" id="LRRQ01000125">
    <property type="protein sequence ID" value="OAM88724.1"/>
    <property type="molecule type" value="Genomic_DNA"/>
</dbReference>
<sequence length="316" mass="34470">MLIRLHKMNTKTGSRLHFLAAVFLLVSIASLGAQTVEEYPLRPIDPNLKANESPAERVVFRPRSVDDHGFNRTLLETTFATLTIYRPAPENNRGTAIVACPGGGYGAVVIDREGHWIARYFQKLGYTVVVLKYRLPKPGVTGDALPLSQQDALEAIRYARAHAAAWGVKRVGIMGGSAGGHLAGSTAFFGQAGDGSRPDFVALLYPVICMDPPYAHRGSRDNLLGPSPSPERVAEYSLERRARPGLPPFFLVHAKDDKVVPIENSRLLADALRKVNVPVTLIEYNTGSHGFSLGRAPGHETGGWKDDFVKWLDALP</sequence>